<gene>
    <name evidence="2" type="ORF">A3A02_01790</name>
</gene>
<sequence length="124" mass="14514">MIFYKLQELILKSPAKRDRLILANLFLAIAIDMAIWLLLIFNFWRSSEYIVLGYNIYFGISSFGHWYQVLLLPLLGLIIIIFNFTLAFNLYLKEKILSYFLALGSLIFNILILITSLIIIYVNI</sequence>
<evidence type="ECO:0000256" key="1">
    <source>
        <dbReference type="SAM" id="Phobius"/>
    </source>
</evidence>
<name>A0A1G1YII2_9BACT</name>
<keyword evidence="1" id="KW-0472">Membrane</keyword>
<evidence type="ECO:0008006" key="4">
    <source>
        <dbReference type="Google" id="ProtNLM"/>
    </source>
</evidence>
<organism evidence="2 3">
    <name type="scientific">Candidatus Buchananbacteria bacterium RIFCSPLOWO2_01_FULL_39_33</name>
    <dbReference type="NCBI Taxonomy" id="1797543"/>
    <lineage>
        <taxon>Bacteria</taxon>
        <taxon>Candidatus Buchananiibacteriota</taxon>
    </lineage>
</organism>
<accession>A0A1G1YII2</accession>
<comment type="caution">
    <text evidence="2">The sequence shown here is derived from an EMBL/GenBank/DDBJ whole genome shotgun (WGS) entry which is preliminary data.</text>
</comment>
<keyword evidence="1" id="KW-1133">Transmembrane helix</keyword>
<dbReference type="EMBL" id="MHIM01000034">
    <property type="protein sequence ID" value="OGY51520.1"/>
    <property type="molecule type" value="Genomic_DNA"/>
</dbReference>
<feature type="transmembrane region" description="Helical" evidence="1">
    <location>
        <begin position="64"/>
        <end position="92"/>
    </location>
</feature>
<feature type="transmembrane region" description="Helical" evidence="1">
    <location>
        <begin position="99"/>
        <end position="122"/>
    </location>
</feature>
<dbReference type="AlphaFoldDB" id="A0A1G1YII2"/>
<evidence type="ECO:0000313" key="2">
    <source>
        <dbReference type="EMBL" id="OGY51520.1"/>
    </source>
</evidence>
<proteinExistence type="predicted"/>
<reference evidence="2 3" key="1">
    <citation type="journal article" date="2016" name="Nat. Commun.">
        <title>Thousands of microbial genomes shed light on interconnected biogeochemical processes in an aquifer system.</title>
        <authorList>
            <person name="Anantharaman K."/>
            <person name="Brown C.T."/>
            <person name="Hug L.A."/>
            <person name="Sharon I."/>
            <person name="Castelle C.J."/>
            <person name="Probst A.J."/>
            <person name="Thomas B.C."/>
            <person name="Singh A."/>
            <person name="Wilkins M.J."/>
            <person name="Karaoz U."/>
            <person name="Brodie E.L."/>
            <person name="Williams K.H."/>
            <person name="Hubbard S.S."/>
            <person name="Banfield J.F."/>
        </authorList>
    </citation>
    <scope>NUCLEOTIDE SEQUENCE [LARGE SCALE GENOMIC DNA]</scope>
</reference>
<keyword evidence="1" id="KW-0812">Transmembrane</keyword>
<feature type="transmembrane region" description="Helical" evidence="1">
    <location>
        <begin position="21"/>
        <end position="44"/>
    </location>
</feature>
<dbReference type="Proteomes" id="UP000177376">
    <property type="component" value="Unassembled WGS sequence"/>
</dbReference>
<protein>
    <recommendedName>
        <fullName evidence="4">DUF5658 domain-containing protein</fullName>
    </recommendedName>
</protein>
<evidence type="ECO:0000313" key="3">
    <source>
        <dbReference type="Proteomes" id="UP000177376"/>
    </source>
</evidence>